<organism evidence="15 16">
    <name type="scientific">Zygosaccharomyces bailii (strain CLIB 213 / ATCC 58445 / CBS 680 / BCRC 21525 / NBRC 1098 / NCYC 1416 / NRRL Y-2227)</name>
    <dbReference type="NCBI Taxonomy" id="1333698"/>
    <lineage>
        <taxon>Eukaryota</taxon>
        <taxon>Fungi</taxon>
        <taxon>Dikarya</taxon>
        <taxon>Ascomycota</taxon>
        <taxon>Saccharomycotina</taxon>
        <taxon>Saccharomycetes</taxon>
        <taxon>Saccharomycetales</taxon>
        <taxon>Saccharomycetaceae</taxon>
        <taxon>Zygosaccharomyces</taxon>
    </lineage>
</organism>
<name>A0A8J2X5G1_ZYGB2</name>
<dbReference type="GO" id="GO:0012507">
    <property type="term" value="C:ER to Golgi transport vesicle membrane"/>
    <property type="evidence" value="ECO:0007669"/>
    <property type="project" value="TreeGrafter"/>
</dbReference>
<comment type="subcellular location">
    <subcellularLocation>
        <location evidence="1">Endoplasmic reticulum membrane</location>
        <topology evidence="1">Single-pass type IV membrane protein</topology>
    </subcellularLocation>
    <subcellularLocation>
        <location evidence="2">Golgi apparatus membrane</location>
        <topology evidence="2">Single-pass type IV membrane protein</topology>
    </subcellularLocation>
</comment>
<evidence type="ECO:0000313" key="16">
    <source>
        <dbReference type="Proteomes" id="UP000019375"/>
    </source>
</evidence>
<gene>
    <name evidence="15" type="ORF">BN860_01222g</name>
</gene>
<evidence type="ECO:0000256" key="3">
    <source>
        <dbReference type="ARBA" id="ARBA00022448"/>
    </source>
</evidence>
<dbReference type="GO" id="GO:0006906">
    <property type="term" value="P:vesicle fusion"/>
    <property type="evidence" value="ECO:0007669"/>
    <property type="project" value="TreeGrafter"/>
</dbReference>
<dbReference type="AlphaFoldDB" id="A0A8J2X5G1"/>
<evidence type="ECO:0000259" key="14">
    <source>
        <dbReference type="Pfam" id="PF03908"/>
    </source>
</evidence>
<feature type="transmembrane region" description="Helical" evidence="13">
    <location>
        <begin position="227"/>
        <end position="247"/>
    </location>
</feature>
<dbReference type="OrthoDB" id="158360at2759"/>
<comment type="similarity">
    <text evidence="10 12">Belongs to the BOS1 family.</text>
</comment>
<dbReference type="Proteomes" id="UP000019375">
    <property type="component" value="Unassembled WGS sequence"/>
</dbReference>
<accession>A0A8J2X5G1</accession>
<keyword evidence="6 12" id="KW-0653">Protein transport</keyword>
<evidence type="ECO:0000256" key="7">
    <source>
        <dbReference type="ARBA" id="ARBA00022989"/>
    </source>
</evidence>
<keyword evidence="16" id="KW-1185">Reference proteome</keyword>
<feature type="domain" description="Sec20 C-terminal" evidence="14">
    <location>
        <begin position="166"/>
        <end position="245"/>
    </location>
</feature>
<dbReference type="GO" id="GO:0005789">
    <property type="term" value="C:endoplasmic reticulum membrane"/>
    <property type="evidence" value="ECO:0007669"/>
    <property type="project" value="UniProtKB-SubCell"/>
</dbReference>
<comment type="function">
    <text evidence="12">SNARE required for protein transport between the ER and the Golgi complex.</text>
</comment>
<keyword evidence="5" id="KW-0931">ER-Golgi transport</keyword>
<dbReference type="PANTHER" id="PTHR21230:SF1">
    <property type="entry name" value="GOLGI SNAP RECEPTOR COMPLEX MEMBER 2"/>
    <property type="match status" value="1"/>
</dbReference>
<evidence type="ECO:0000313" key="15">
    <source>
        <dbReference type="EMBL" id="CDF91903.1"/>
    </source>
</evidence>
<evidence type="ECO:0000256" key="4">
    <source>
        <dbReference type="ARBA" id="ARBA00022692"/>
    </source>
</evidence>
<dbReference type="Pfam" id="PF03908">
    <property type="entry name" value="Sec20"/>
    <property type="match status" value="1"/>
</dbReference>
<dbReference type="GO" id="GO:0000149">
    <property type="term" value="F:SNARE binding"/>
    <property type="evidence" value="ECO:0007669"/>
    <property type="project" value="TreeGrafter"/>
</dbReference>
<evidence type="ECO:0000256" key="9">
    <source>
        <dbReference type="ARBA" id="ARBA00023136"/>
    </source>
</evidence>
<evidence type="ECO:0000256" key="1">
    <source>
        <dbReference type="ARBA" id="ARBA00004163"/>
    </source>
</evidence>
<dbReference type="InterPro" id="IPR056173">
    <property type="entry name" value="Sec20_C"/>
</dbReference>
<dbReference type="GO" id="GO:0015031">
    <property type="term" value="P:protein transport"/>
    <property type="evidence" value="ECO:0007669"/>
    <property type="project" value="UniProtKB-KW"/>
</dbReference>
<dbReference type="GO" id="GO:0031902">
    <property type="term" value="C:late endosome membrane"/>
    <property type="evidence" value="ECO:0007669"/>
    <property type="project" value="TreeGrafter"/>
</dbReference>
<dbReference type="GO" id="GO:0000139">
    <property type="term" value="C:Golgi membrane"/>
    <property type="evidence" value="ECO:0007669"/>
    <property type="project" value="UniProtKB-SubCell"/>
</dbReference>
<protein>
    <recommendedName>
        <fullName evidence="11 12">Protein transport protein BOS1</fullName>
    </recommendedName>
</protein>
<dbReference type="GO" id="GO:0031201">
    <property type="term" value="C:SNARE complex"/>
    <property type="evidence" value="ECO:0007669"/>
    <property type="project" value="TreeGrafter"/>
</dbReference>
<keyword evidence="9 12" id="KW-0472">Membrane</keyword>
<evidence type="ECO:0000256" key="2">
    <source>
        <dbReference type="ARBA" id="ARBA00004409"/>
    </source>
</evidence>
<keyword evidence="4 13" id="KW-0812">Transmembrane</keyword>
<reference evidence="16" key="1">
    <citation type="journal article" date="2013" name="Genome Announc.">
        <title>Genome sequence of the food spoilage yeast Zygosaccharomyces bailii CLIB 213(T).</title>
        <authorList>
            <person name="Galeote V."/>
            <person name="Bigey F."/>
            <person name="Devillers H."/>
            <person name="Neuveglise C."/>
            <person name="Dequin S."/>
        </authorList>
    </citation>
    <scope>NUCLEOTIDE SEQUENCE [LARGE SCALE GENOMIC DNA]</scope>
    <source>
        <strain evidence="16">CLIB 213 / ATCC 58445 / CBS 680 / CCRC 21525 / NBRC 1098 / NCYC 1416 / NRRL Y-2227</strain>
    </source>
</reference>
<dbReference type="InterPro" id="IPR027027">
    <property type="entry name" value="GOSR2/Membrin/Bos1"/>
</dbReference>
<evidence type="ECO:0000256" key="13">
    <source>
        <dbReference type="SAM" id="Phobius"/>
    </source>
</evidence>
<evidence type="ECO:0000256" key="11">
    <source>
        <dbReference type="ARBA" id="ARBA00040957"/>
    </source>
</evidence>
<sequence length="248" mass="28246">MNALYNHALKQKSKLVDDITKFEGDVYTSPISLQGSISATLVSFEKTIGQYKEQLASYKATAGNDVDNTEILKYDSRAGSLDREYKMLLSKFKELKQKYNSSDARKQLFTQEASPFNGDSVMSRRNVGTYNTGETPIAPYSQQEFSGNENDSLPLYHGLQKEQSAFQRGNAQLEMILEMGYQSLDDIVEQNQILRKMQDKMTQSLTTLGVSQGTINNVNRRLFKDKLIFWIGLVLLLLGMYFVVKWLR</sequence>
<evidence type="ECO:0000256" key="8">
    <source>
        <dbReference type="ARBA" id="ARBA00023034"/>
    </source>
</evidence>
<evidence type="ECO:0000256" key="6">
    <source>
        <dbReference type="ARBA" id="ARBA00022927"/>
    </source>
</evidence>
<dbReference type="GO" id="GO:0005484">
    <property type="term" value="F:SNAP receptor activity"/>
    <property type="evidence" value="ECO:0007669"/>
    <property type="project" value="InterPro"/>
</dbReference>
<evidence type="ECO:0000256" key="5">
    <source>
        <dbReference type="ARBA" id="ARBA00022892"/>
    </source>
</evidence>
<dbReference type="PANTHER" id="PTHR21230">
    <property type="entry name" value="VESICLE TRANSPORT V-SNARE PROTEIN VTI1-RELATED"/>
    <property type="match status" value="1"/>
</dbReference>
<keyword evidence="3 12" id="KW-0813">Transport</keyword>
<keyword evidence="7 13" id="KW-1133">Transmembrane helix</keyword>
<dbReference type="GO" id="GO:0006888">
    <property type="term" value="P:endoplasmic reticulum to Golgi vesicle-mediated transport"/>
    <property type="evidence" value="ECO:0007669"/>
    <property type="project" value="TreeGrafter"/>
</dbReference>
<proteinExistence type="inferred from homology"/>
<dbReference type="EMBL" id="HG316468">
    <property type="protein sequence ID" value="CDF91903.1"/>
    <property type="molecule type" value="Genomic_DNA"/>
</dbReference>
<keyword evidence="8" id="KW-0333">Golgi apparatus</keyword>
<evidence type="ECO:0000256" key="10">
    <source>
        <dbReference type="ARBA" id="ARBA00037983"/>
    </source>
</evidence>
<evidence type="ECO:0000256" key="12">
    <source>
        <dbReference type="PIRNR" id="PIRNR028865"/>
    </source>
</evidence>
<dbReference type="PIRSF" id="PIRSF028865">
    <property type="entry name" value="Membrin-2"/>
    <property type="match status" value="1"/>
</dbReference>